<dbReference type="AlphaFoldDB" id="A0A382SUY2"/>
<sequence>MSGRIFLILPDLLVYLSIIGFGYLMGLFTVLIVVVYFIMNNHTITIKKEDTNDINNYNDLY</sequence>
<dbReference type="EMBL" id="UINC01131810">
    <property type="protein sequence ID" value="SVD13740.1"/>
    <property type="molecule type" value="Genomic_DNA"/>
</dbReference>
<keyword evidence="1" id="KW-0472">Membrane</keyword>
<reference evidence="2" key="1">
    <citation type="submission" date="2018-05" db="EMBL/GenBank/DDBJ databases">
        <authorList>
            <person name="Lanie J.A."/>
            <person name="Ng W.-L."/>
            <person name="Kazmierczak K.M."/>
            <person name="Andrzejewski T.M."/>
            <person name="Davidsen T.M."/>
            <person name="Wayne K.J."/>
            <person name="Tettelin H."/>
            <person name="Glass J.I."/>
            <person name="Rusch D."/>
            <person name="Podicherti R."/>
            <person name="Tsui H.-C.T."/>
            <person name="Winkler M.E."/>
        </authorList>
    </citation>
    <scope>NUCLEOTIDE SEQUENCE</scope>
</reference>
<proteinExistence type="predicted"/>
<keyword evidence="1" id="KW-1133">Transmembrane helix</keyword>
<protein>
    <submittedName>
        <fullName evidence="2">Uncharacterized protein</fullName>
    </submittedName>
</protein>
<evidence type="ECO:0000313" key="2">
    <source>
        <dbReference type="EMBL" id="SVD13740.1"/>
    </source>
</evidence>
<organism evidence="2">
    <name type="scientific">marine metagenome</name>
    <dbReference type="NCBI Taxonomy" id="408172"/>
    <lineage>
        <taxon>unclassified sequences</taxon>
        <taxon>metagenomes</taxon>
        <taxon>ecological metagenomes</taxon>
    </lineage>
</organism>
<feature type="transmembrane region" description="Helical" evidence="1">
    <location>
        <begin position="12"/>
        <end position="38"/>
    </location>
</feature>
<name>A0A382SUY2_9ZZZZ</name>
<accession>A0A382SUY2</accession>
<gene>
    <name evidence="2" type="ORF">METZ01_LOCUS366594</name>
</gene>
<evidence type="ECO:0000256" key="1">
    <source>
        <dbReference type="SAM" id="Phobius"/>
    </source>
</evidence>
<keyword evidence="1" id="KW-0812">Transmembrane</keyword>